<evidence type="ECO:0000256" key="8">
    <source>
        <dbReference type="ARBA" id="ARBA00038873"/>
    </source>
</evidence>
<dbReference type="PANTHER" id="PTHR21064:SF1">
    <property type="entry name" value="HYDROXYLYSINE KINASE"/>
    <property type="match status" value="1"/>
</dbReference>
<gene>
    <name evidence="11" type="ORF">TSOC_008982</name>
</gene>
<evidence type="ECO:0000256" key="5">
    <source>
        <dbReference type="ARBA" id="ARBA00022777"/>
    </source>
</evidence>
<dbReference type="AlphaFoldDB" id="A0A2J7ZWZ9"/>
<protein>
    <recommendedName>
        <fullName evidence="9">Hydroxylysine kinase</fullName>
        <ecNumber evidence="8">2.7.1.81</ecNumber>
    </recommendedName>
</protein>
<evidence type="ECO:0000256" key="7">
    <source>
        <dbReference type="ARBA" id="ARBA00037368"/>
    </source>
</evidence>
<dbReference type="InterPro" id="IPR002575">
    <property type="entry name" value="Aminoglycoside_PTrfase"/>
</dbReference>
<feature type="domain" description="Aminoglycoside phosphotransferase" evidence="10">
    <location>
        <begin position="45"/>
        <end position="105"/>
    </location>
</feature>
<comment type="function">
    <text evidence="7">Catalyzes the GTP-dependent phosphorylation of 5-hydroxy-L-lysine.</text>
</comment>
<dbReference type="Proteomes" id="UP000236333">
    <property type="component" value="Unassembled WGS sequence"/>
</dbReference>
<keyword evidence="12" id="KW-1185">Reference proteome</keyword>
<sequence>MLSSVPYLTPGLLLSLGGLMGRVSGALSGWQPAALQGGGHDWHPERGAAVLRRLVPGLAAFDEERRSALLRVCHADANDDNIVVSDGGQEAAGLIDFGDMSLMPRGDASALRRVLAAASYVMRVVPLSGEEVGLLPLLLRGRLAQSLTLGAASVLADPGNAAYLLTTQKPGWRLMRLLTPDCLMTESELLERLLQPHAP</sequence>
<dbReference type="EMBL" id="PGGS01000359">
    <property type="protein sequence ID" value="PNH04786.1"/>
    <property type="molecule type" value="Genomic_DNA"/>
</dbReference>
<dbReference type="OrthoDB" id="9973935at2759"/>
<comment type="similarity">
    <text evidence="2">Belongs to the aminoglycoside phosphotransferase family.</text>
</comment>
<comment type="catalytic activity">
    <reaction evidence="6">
        <text>(5R)-5-hydroxy-L-lysine + GTP = (5R)-5-phosphooxy-L-lysine + GDP + H(+)</text>
        <dbReference type="Rhea" id="RHEA:19049"/>
        <dbReference type="ChEBI" id="CHEBI:15378"/>
        <dbReference type="ChEBI" id="CHEBI:37565"/>
        <dbReference type="ChEBI" id="CHEBI:57882"/>
        <dbReference type="ChEBI" id="CHEBI:58189"/>
        <dbReference type="ChEBI" id="CHEBI:58357"/>
        <dbReference type="EC" id="2.7.1.81"/>
    </reaction>
</comment>
<keyword evidence="4" id="KW-0808">Transferase</keyword>
<evidence type="ECO:0000259" key="10">
    <source>
        <dbReference type="Pfam" id="PF01636"/>
    </source>
</evidence>
<dbReference type="GO" id="GO:0005737">
    <property type="term" value="C:cytoplasm"/>
    <property type="evidence" value="ECO:0007669"/>
    <property type="project" value="UniProtKB-SubCell"/>
</dbReference>
<evidence type="ECO:0000313" key="11">
    <source>
        <dbReference type="EMBL" id="PNH04786.1"/>
    </source>
</evidence>
<evidence type="ECO:0000256" key="2">
    <source>
        <dbReference type="ARBA" id="ARBA00006219"/>
    </source>
</evidence>
<proteinExistence type="inferred from homology"/>
<comment type="caution">
    <text evidence="11">The sequence shown here is derived from an EMBL/GenBank/DDBJ whole genome shotgun (WGS) entry which is preliminary data.</text>
</comment>
<evidence type="ECO:0000256" key="4">
    <source>
        <dbReference type="ARBA" id="ARBA00022679"/>
    </source>
</evidence>
<dbReference type="InterPro" id="IPR050249">
    <property type="entry name" value="Pseudomonas-type_ThrB"/>
</dbReference>
<keyword evidence="3" id="KW-0963">Cytoplasm</keyword>
<dbReference type="Pfam" id="PF01636">
    <property type="entry name" value="APH"/>
    <property type="match status" value="1"/>
</dbReference>
<reference evidence="11 12" key="1">
    <citation type="journal article" date="2017" name="Mol. Biol. Evol.">
        <title>The 4-celled Tetrabaena socialis nuclear genome reveals the essential components for genetic control of cell number at the origin of multicellularity in the volvocine lineage.</title>
        <authorList>
            <person name="Featherston J."/>
            <person name="Arakaki Y."/>
            <person name="Hanschen E.R."/>
            <person name="Ferris P.J."/>
            <person name="Michod R.E."/>
            <person name="Olson B.J.S.C."/>
            <person name="Nozaki H."/>
            <person name="Durand P.M."/>
        </authorList>
    </citation>
    <scope>NUCLEOTIDE SEQUENCE [LARGE SCALE GENOMIC DNA]</scope>
    <source>
        <strain evidence="11 12">NIES-571</strain>
    </source>
</reference>
<comment type="subcellular location">
    <subcellularLocation>
        <location evidence="1">Cytoplasm</location>
    </subcellularLocation>
</comment>
<dbReference type="InterPro" id="IPR011009">
    <property type="entry name" value="Kinase-like_dom_sf"/>
</dbReference>
<evidence type="ECO:0000256" key="3">
    <source>
        <dbReference type="ARBA" id="ARBA00022490"/>
    </source>
</evidence>
<keyword evidence="5 11" id="KW-0418">Kinase</keyword>
<dbReference type="SUPFAM" id="SSF56112">
    <property type="entry name" value="Protein kinase-like (PK-like)"/>
    <property type="match status" value="1"/>
</dbReference>
<name>A0A2J7ZWZ9_9CHLO</name>
<dbReference type="PANTHER" id="PTHR21064">
    <property type="entry name" value="AMINOGLYCOSIDE PHOSPHOTRANSFERASE DOMAIN-CONTAINING PROTEIN-RELATED"/>
    <property type="match status" value="1"/>
</dbReference>
<evidence type="ECO:0000256" key="1">
    <source>
        <dbReference type="ARBA" id="ARBA00004496"/>
    </source>
</evidence>
<evidence type="ECO:0000313" key="12">
    <source>
        <dbReference type="Proteomes" id="UP000236333"/>
    </source>
</evidence>
<accession>A0A2J7ZWZ9</accession>
<organism evidence="11 12">
    <name type="scientific">Tetrabaena socialis</name>
    <dbReference type="NCBI Taxonomy" id="47790"/>
    <lineage>
        <taxon>Eukaryota</taxon>
        <taxon>Viridiplantae</taxon>
        <taxon>Chlorophyta</taxon>
        <taxon>core chlorophytes</taxon>
        <taxon>Chlorophyceae</taxon>
        <taxon>CS clade</taxon>
        <taxon>Chlamydomonadales</taxon>
        <taxon>Tetrabaenaceae</taxon>
        <taxon>Tetrabaena</taxon>
    </lineage>
</organism>
<evidence type="ECO:0000256" key="9">
    <source>
        <dbReference type="ARBA" id="ARBA00040505"/>
    </source>
</evidence>
<evidence type="ECO:0000256" key="6">
    <source>
        <dbReference type="ARBA" id="ARBA00036820"/>
    </source>
</evidence>
<dbReference type="EC" id="2.7.1.81" evidence="8"/>
<dbReference type="GO" id="GO:0047992">
    <property type="term" value="F:hydroxylysine kinase activity"/>
    <property type="evidence" value="ECO:0007669"/>
    <property type="project" value="UniProtKB-EC"/>
</dbReference>